<dbReference type="EMBL" id="RXYK01000001">
    <property type="protein sequence ID" value="RTY40030.1"/>
    <property type="molecule type" value="Genomic_DNA"/>
</dbReference>
<accession>A0A432AX72</accession>
<gene>
    <name evidence="6" type="ORF">EKD02_01135</name>
</gene>
<dbReference type="PANTHER" id="PTHR42887:SF2">
    <property type="entry name" value="OS12G0638800 PROTEIN"/>
    <property type="match status" value="1"/>
</dbReference>
<feature type="domain" description="RsdA/BaiN/AoA(So)-like insert" evidence="5">
    <location>
        <begin position="208"/>
        <end position="384"/>
    </location>
</feature>
<sequence length="446" mass="47221">MPNSSPVSLVIIGGGASGMAAAIAARETADSLGLKRGDFSIVIVERNCRLGEKIRISGGGKCNITHEGTPADLLRQGFFTKAEERFLRSALFSFTNSDTLELLARKGLETRAREDGKVFPVDGNGPAVAEAFGSLLDDFAVRVQFSSRVKKVFHRDGQFELLFDTHGTLCSKHLVLATGGVSWPQTGTTGDGLRIARSLGHTLAASSPALAPLYLVRPPSPALAGISLRSVGLRVSSVSGEASRRGDVLFTHKGLSGPAALSLSRDAALLLSHEGKCSVVADLFPDLPVTALEGELLRQAKEKGAQMIRKFLQMCPIAPPGRFVDAAPHGTIPSALVPFIMKHAGIEEDVTWSSLSKIGRKSMLRVLKNFPLGEVGRVPLEQGEVSAGGVVLREVNPKTMESRVVPGLYLCGEILDYAGEIGGFNLQAAFSTGWLAGSSAVSQLQE</sequence>
<evidence type="ECO:0000256" key="1">
    <source>
        <dbReference type="ARBA" id="ARBA00001974"/>
    </source>
</evidence>
<dbReference type="InterPro" id="IPR004792">
    <property type="entry name" value="BaiN-like"/>
</dbReference>
<dbReference type="InterPro" id="IPR036188">
    <property type="entry name" value="FAD/NAD-bd_sf"/>
</dbReference>
<evidence type="ECO:0000313" key="6">
    <source>
        <dbReference type="EMBL" id="RTY40030.1"/>
    </source>
</evidence>
<dbReference type="SUPFAM" id="SSF51905">
    <property type="entry name" value="FAD/NAD(P)-binding domain"/>
    <property type="match status" value="1"/>
</dbReference>
<protein>
    <submittedName>
        <fullName evidence="6">Aminoacetone oxidase family FAD-binding enzyme</fullName>
    </submittedName>
</protein>
<comment type="caution">
    <text evidence="6">The sequence shown here is derived from an EMBL/GenBank/DDBJ whole genome shotgun (WGS) entry which is preliminary data.</text>
</comment>
<dbReference type="PRINTS" id="PR00368">
    <property type="entry name" value="FADPNR"/>
</dbReference>
<dbReference type="Gene3D" id="1.10.8.260">
    <property type="entry name" value="HI0933 insert domain-like"/>
    <property type="match status" value="1"/>
</dbReference>
<comment type="cofactor">
    <cofactor evidence="1">
        <name>FAD</name>
        <dbReference type="ChEBI" id="CHEBI:57692"/>
    </cofactor>
</comment>
<dbReference type="InterPro" id="IPR057661">
    <property type="entry name" value="RsdA/BaiN/AoA(So)_Rossmann"/>
</dbReference>
<feature type="domain" description="RsdA/BaiN/AoA(So)-like Rossmann fold-like" evidence="4">
    <location>
        <begin position="9"/>
        <end position="438"/>
    </location>
</feature>
<proteinExistence type="predicted"/>
<reference evidence="6 7" key="1">
    <citation type="submission" date="2018-12" db="EMBL/GenBank/DDBJ databases">
        <authorList>
            <person name="Lunina O.N."/>
            <person name="Grouzdev D.S."/>
            <person name="Gorlenko V.M."/>
            <person name="Savvichev A.S."/>
        </authorList>
    </citation>
    <scope>NUCLEOTIDE SEQUENCE [LARGE SCALE GENOMIC DNA]</scope>
    <source>
        <strain evidence="6 7">BrKhr-17</strain>
    </source>
</reference>
<keyword evidence="3" id="KW-0274">FAD</keyword>
<evidence type="ECO:0000313" key="7">
    <source>
        <dbReference type="Proteomes" id="UP000279908"/>
    </source>
</evidence>
<dbReference type="InterPro" id="IPR023166">
    <property type="entry name" value="BaiN-like_dom_sf"/>
</dbReference>
<dbReference type="SUPFAM" id="SSF160996">
    <property type="entry name" value="HI0933 insert domain-like"/>
    <property type="match status" value="1"/>
</dbReference>
<dbReference type="Proteomes" id="UP000279908">
    <property type="component" value="Unassembled WGS sequence"/>
</dbReference>
<dbReference type="AlphaFoldDB" id="A0A432AX72"/>
<dbReference type="Pfam" id="PF03486">
    <property type="entry name" value="HI0933_like"/>
    <property type="match status" value="1"/>
</dbReference>
<dbReference type="NCBIfam" id="TIGR00275">
    <property type="entry name" value="aminoacetone oxidase family FAD-binding enzyme"/>
    <property type="match status" value="1"/>
</dbReference>
<dbReference type="RefSeq" id="WP_126383409.1">
    <property type="nucleotide sequence ID" value="NZ_RXYK01000001.1"/>
</dbReference>
<evidence type="ECO:0000256" key="2">
    <source>
        <dbReference type="ARBA" id="ARBA00022630"/>
    </source>
</evidence>
<evidence type="ECO:0000259" key="4">
    <source>
        <dbReference type="Pfam" id="PF03486"/>
    </source>
</evidence>
<evidence type="ECO:0000259" key="5">
    <source>
        <dbReference type="Pfam" id="PF22780"/>
    </source>
</evidence>
<dbReference type="Pfam" id="PF22780">
    <property type="entry name" value="HI0933_like_1st"/>
    <property type="match status" value="1"/>
</dbReference>
<name>A0A432AX72_CHLPH</name>
<dbReference type="Gene3D" id="3.50.50.60">
    <property type="entry name" value="FAD/NAD(P)-binding domain"/>
    <property type="match status" value="1"/>
</dbReference>
<dbReference type="Gene3D" id="2.40.30.10">
    <property type="entry name" value="Translation factors"/>
    <property type="match status" value="1"/>
</dbReference>
<keyword evidence="2" id="KW-0285">Flavoprotein</keyword>
<dbReference type="InterPro" id="IPR055178">
    <property type="entry name" value="RsdA/BaiN/AoA(So)-like_dom"/>
</dbReference>
<organism evidence="6 7">
    <name type="scientific">Chlorobium phaeovibrioides</name>
    <dbReference type="NCBI Taxonomy" id="1094"/>
    <lineage>
        <taxon>Bacteria</taxon>
        <taxon>Pseudomonadati</taxon>
        <taxon>Chlorobiota</taxon>
        <taxon>Chlorobiia</taxon>
        <taxon>Chlorobiales</taxon>
        <taxon>Chlorobiaceae</taxon>
        <taxon>Chlorobium/Pelodictyon group</taxon>
        <taxon>Chlorobium</taxon>
    </lineage>
</organism>
<dbReference type="PANTHER" id="PTHR42887">
    <property type="entry name" value="OS12G0638800 PROTEIN"/>
    <property type="match status" value="1"/>
</dbReference>
<evidence type="ECO:0000256" key="3">
    <source>
        <dbReference type="ARBA" id="ARBA00022827"/>
    </source>
</evidence>